<protein>
    <submittedName>
        <fullName evidence="2">Uncharacterized protein</fullName>
    </submittedName>
</protein>
<dbReference type="AlphaFoldDB" id="A0A1H0KP99"/>
<dbReference type="EMBL" id="FNIW01000028">
    <property type="protein sequence ID" value="SDO57759.1"/>
    <property type="molecule type" value="Genomic_DNA"/>
</dbReference>
<dbReference type="Proteomes" id="UP000199134">
    <property type="component" value="Unassembled WGS sequence"/>
</dbReference>
<gene>
    <name evidence="2" type="ORF">SAMN04487900_1286</name>
    <name evidence="1" type="ORF">SAMN04487901_10247</name>
</gene>
<accession>A0A1H0KP99</accession>
<dbReference type="RefSeq" id="WP_091814362.1">
    <property type="nucleotide sequence ID" value="NZ_FNCQ01000002.1"/>
</dbReference>
<dbReference type="Proteomes" id="UP000198779">
    <property type="component" value="Unassembled WGS sequence"/>
</dbReference>
<reference evidence="1 4" key="1">
    <citation type="submission" date="2016-10" db="EMBL/GenBank/DDBJ databases">
        <authorList>
            <person name="de Groot N.N."/>
        </authorList>
    </citation>
    <scope>NUCLEOTIDE SEQUENCE [LARGE SCALE GENOMIC DNA]</scope>
    <source>
        <strain evidence="4">BP1-145</strain>
        <strain evidence="1">BP1-148</strain>
    </source>
</reference>
<evidence type="ECO:0000313" key="1">
    <source>
        <dbReference type="EMBL" id="SDG27894.1"/>
    </source>
</evidence>
<sequence>MATKTTQAPATAQLLVSISDLSMLNDIKKAISMLKGVTTVKKQKQKEFDITKTKGFQEALDDVKHGRVYHAESVDDMFKQILGEEAFNKIRRSNV</sequence>
<dbReference type="EMBL" id="FNCQ01000002">
    <property type="protein sequence ID" value="SDG27894.1"/>
    <property type="molecule type" value="Genomic_DNA"/>
</dbReference>
<evidence type="ECO:0000313" key="4">
    <source>
        <dbReference type="Proteomes" id="UP000199134"/>
    </source>
</evidence>
<reference evidence="2 3" key="2">
    <citation type="submission" date="2016-10" db="EMBL/GenBank/DDBJ databases">
        <authorList>
            <person name="Varghese N."/>
            <person name="Submissions S."/>
        </authorList>
    </citation>
    <scope>NUCLEOTIDE SEQUENCE</scope>
    <source>
        <strain evidence="2">BP1-145</strain>
        <strain evidence="3">BP1-148</strain>
    </source>
</reference>
<accession>A0A1G7SYP4</accession>
<evidence type="ECO:0000313" key="2">
    <source>
        <dbReference type="EMBL" id="SDO57759.1"/>
    </source>
</evidence>
<proteinExistence type="predicted"/>
<name>A0A1H0KP99_9BACT</name>
<keyword evidence="3" id="KW-1185">Reference proteome</keyword>
<dbReference type="STRING" id="645274.SAMN04487901_10247"/>
<organism evidence="2 4">
    <name type="scientific">Prevotella communis</name>
    <dbReference type="NCBI Taxonomy" id="2913614"/>
    <lineage>
        <taxon>Bacteria</taxon>
        <taxon>Pseudomonadati</taxon>
        <taxon>Bacteroidota</taxon>
        <taxon>Bacteroidia</taxon>
        <taxon>Bacteroidales</taxon>
        <taxon>Prevotellaceae</taxon>
        <taxon>Prevotella</taxon>
    </lineage>
</organism>
<evidence type="ECO:0000313" key="3">
    <source>
        <dbReference type="Proteomes" id="UP000198779"/>
    </source>
</evidence>